<dbReference type="GeneID" id="36523281"/>
<accession>A0A2I2FI18</accession>
<dbReference type="STRING" id="41067.A0A2I2FI18"/>
<keyword evidence="7" id="KW-1185">Reference proteome</keyword>
<dbReference type="PANTHER" id="PTHR31644:SF2">
    <property type="entry name" value="TRANSCRIPTIONAL ACTIVATOR ARO80-RELATED"/>
    <property type="match status" value="1"/>
</dbReference>
<dbReference type="Gene3D" id="4.10.240.10">
    <property type="entry name" value="Zn(2)-C6 fungal-type DNA-binding domain"/>
    <property type="match status" value="1"/>
</dbReference>
<evidence type="ECO:0000313" key="7">
    <source>
        <dbReference type="Proteomes" id="UP000234585"/>
    </source>
</evidence>
<evidence type="ECO:0000256" key="2">
    <source>
        <dbReference type="ARBA" id="ARBA00023125"/>
    </source>
</evidence>
<dbReference type="PROSITE" id="PS00463">
    <property type="entry name" value="ZN2_CY6_FUNGAL_1"/>
    <property type="match status" value="1"/>
</dbReference>
<dbReference type="AlphaFoldDB" id="A0A2I2FI18"/>
<keyword evidence="2" id="KW-0238">DNA-binding</keyword>
<dbReference type="InterPro" id="IPR036864">
    <property type="entry name" value="Zn2-C6_fun-type_DNA-bd_sf"/>
</dbReference>
<dbReference type="GO" id="GO:0009074">
    <property type="term" value="P:aromatic amino acid family catabolic process"/>
    <property type="evidence" value="ECO:0007669"/>
    <property type="project" value="TreeGrafter"/>
</dbReference>
<dbReference type="OrthoDB" id="2262349at2759"/>
<dbReference type="SUPFAM" id="SSF57701">
    <property type="entry name" value="Zn2/Cys6 DNA-binding domain"/>
    <property type="match status" value="1"/>
</dbReference>
<feature type="domain" description="Zn(2)-C6 fungal-type" evidence="5">
    <location>
        <begin position="25"/>
        <end position="57"/>
    </location>
</feature>
<dbReference type="EMBL" id="KZ559125">
    <property type="protein sequence ID" value="PLB40276.1"/>
    <property type="molecule type" value="Genomic_DNA"/>
</dbReference>
<dbReference type="GO" id="GO:0005634">
    <property type="term" value="C:nucleus"/>
    <property type="evidence" value="ECO:0007669"/>
    <property type="project" value="TreeGrafter"/>
</dbReference>
<dbReference type="GO" id="GO:0003677">
    <property type="term" value="F:DNA binding"/>
    <property type="evidence" value="ECO:0007669"/>
    <property type="project" value="UniProtKB-KW"/>
</dbReference>
<organism evidence="6 7">
    <name type="scientific">Aspergillus candidus</name>
    <dbReference type="NCBI Taxonomy" id="41067"/>
    <lineage>
        <taxon>Eukaryota</taxon>
        <taxon>Fungi</taxon>
        <taxon>Dikarya</taxon>
        <taxon>Ascomycota</taxon>
        <taxon>Pezizomycotina</taxon>
        <taxon>Eurotiomycetes</taxon>
        <taxon>Eurotiomycetidae</taxon>
        <taxon>Eurotiales</taxon>
        <taxon>Aspergillaceae</taxon>
        <taxon>Aspergillus</taxon>
        <taxon>Aspergillus subgen. Circumdati</taxon>
    </lineage>
</organism>
<dbReference type="SMART" id="SM00066">
    <property type="entry name" value="GAL4"/>
    <property type="match status" value="1"/>
</dbReference>
<dbReference type="GO" id="GO:0045944">
    <property type="term" value="P:positive regulation of transcription by RNA polymerase II"/>
    <property type="evidence" value="ECO:0007669"/>
    <property type="project" value="TreeGrafter"/>
</dbReference>
<gene>
    <name evidence="6" type="ORF">BDW47DRAFT_123778</name>
</gene>
<dbReference type="Proteomes" id="UP000234585">
    <property type="component" value="Unassembled WGS sequence"/>
</dbReference>
<dbReference type="PROSITE" id="PS50048">
    <property type="entry name" value="ZN2_CY6_FUNGAL_2"/>
    <property type="match status" value="1"/>
</dbReference>
<evidence type="ECO:0000259" key="5">
    <source>
        <dbReference type="PROSITE" id="PS50048"/>
    </source>
</evidence>
<keyword evidence="4" id="KW-0539">Nucleus</keyword>
<dbReference type="InterPro" id="IPR001138">
    <property type="entry name" value="Zn2Cys6_DnaBD"/>
</dbReference>
<keyword evidence="3" id="KW-0804">Transcription</keyword>
<reference evidence="6 7" key="1">
    <citation type="submission" date="2017-12" db="EMBL/GenBank/DDBJ databases">
        <authorList>
            <consortium name="DOE Joint Genome Institute"/>
            <person name="Haridas S."/>
            <person name="Kjaerbolling I."/>
            <person name="Vesth T.C."/>
            <person name="Frisvad J.C."/>
            <person name="Nybo J.L."/>
            <person name="Theobald S."/>
            <person name="Kuo A."/>
            <person name="Bowyer P."/>
            <person name="Matsuda Y."/>
            <person name="Mondo S."/>
            <person name="Lyhne E.K."/>
            <person name="Kogle M.E."/>
            <person name="Clum A."/>
            <person name="Lipzen A."/>
            <person name="Salamov A."/>
            <person name="Ngan C.Y."/>
            <person name="Daum C."/>
            <person name="Chiniquy J."/>
            <person name="Barry K."/>
            <person name="LaButti K."/>
            <person name="Simmons B.A."/>
            <person name="Magnuson J.K."/>
            <person name="Mortensen U.H."/>
            <person name="Larsen T.O."/>
            <person name="Grigoriev I.V."/>
            <person name="Baker S.E."/>
            <person name="Andersen M.R."/>
            <person name="Nordberg H.P."/>
            <person name="Cantor M.N."/>
            <person name="Hua S.X."/>
        </authorList>
    </citation>
    <scope>NUCLEOTIDE SEQUENCE [LARGE SCALE GENOMIC DNA]</scope>
    <source>
        <strain evidence="6 7">CBS 102.13</strain>
    </source>
</reference>
<evidence type="ECO:0000256" key="4">
    <source>
        <dbReference type="ARBA" id="ARBA00023242"/>
    </source>
</evidence>
<dbReference type="GO" id="GO:0008270">
    <property type="term" value="F:zinc ion binding"/>
    <property type="evidence" value="ECO:0007669"/>
    <property type="project" value="InterPro"/>
</dbReference>
<sequence>MSHIDRRGTRRQGRPLKDYSRAYKACIPCRKTKARCELAADSEPCIKCKRELKECVFTAERSTKRRATADVRGKTPQAAPVLADTTRNPDCTLDLVHSSEQTQEKPQRVELPTCSAPPRALEARINADFDNEVMETVVSCSKDALGLLFKAAEQQDVDELEADRQVHSPVTPLTNPSTVNFNPSPPVRLSEPSQEVIELWSRHRFVRQGWFSAQEAVTYIDL</sequence>
<keyword evidence="1" id="KW-0805">Transcription regulation</keyword>
<dbReference type="RefSeq" id="XP_024674288.1">
    <property type="nucleotide sequence ID" value="XM_024816121.1"/>
</dbReference>
<protein>
    <recommendedName>
        <fullName evidence="5">Zn(2)-C6 fungal-type domain-containing protein</fullName>
    </recommendedName>
</protein>
<dbReference type="PANTHER" id="PTHR31644">
    <property type="entry name" value="TRANSCRIPTIONAL ACTIVATOR ARO80-RELATED"/>
    <property type="match status" value="1"/>
</dbReference>
<dbReference type="InterPro" id="IPR052780">
    <property type="entry name" value="AAA_Catabolism_Regulators"/>
</dbReference>
<evidence type="ECO:0000256" key="3">
    <source>
        <dbReference type="ARBA" id="ARBA00023163"/>
    </source>
</evidence>
<evidence type="ECO:0000313" key="6">
    <source>
        <dbReference type="EMBL" id="PLB40276.1"/>
    </source>
</evidence>
<name>A0A2I2FI18_ASPCN</name>
<evidence type="ECO:0000256" key="1">
    <source>
        <dbReference type="ARBA" id="ARBA00023015"/>
    </source>
</evidence>
<dbReference type="GO" id="GO:0000981">
    <property type="term" value="F:DNA-binding transcription factor activity, RNA polymerase II-specific"/>
    <property type="evidence" value="ECO:0007669"/>
    <property type="project" value="InterPro"/>
</dbReference>
<proteinExistence type="predicted"/>